<protein>
    <submittedName>
        <fullName evidence="2">Class I SAM-dependent methyltransferase</fullName>
        <ecNumber evidence="2">2.1.1.-</ecNumber>
    </submittedName>
</protein>
<dbReference type="CDD" id="cd02440">
    <property type="entry name" value="AdoMet_MTases"/>
    <property type="match status" value="1"/>
</dbReference>
<dbReference type="PANTHER" id="PTHR43591">
    <property type="entry name" value="METHYLTRANSFERASE"/>
    <property type="match status" value="1"/>
</dbReference>
<sequence>MSEREQGYLHGHHPTVLASHGARTAANSAAYLLPHLTPGTTLLDVGFGPGTITADLAELVAPGRVAGVEQAQGALDAAQAVLDERGITTVELRVGDAYALPFADGEFDVVHCHQVLQHVGDPVAVLAEMNRVAKKVVAAREADYAAMHWYPENPGMTAWLKVYQETARALGGEPDAGRHLRAWARAARLHRAGRLEVTTSTWTYADDDATSWWGNSQADRVTYSEWHDRILATGRSEVQVEAIAEGWRSWGAHPDAYFTMVHGELMLIKD</sequence>
<feature type="domain" description="Methyltransferase" evidence="1">
    <location>
        <begin position="37"/>
        <end position="154"/>
    </location>
</feature>
<evidence type="ECO:0000313" key="3">
    <source>
        <dbReference type="Proteomes" id="UP001596098"/>
    </source>
</evidence>
<proteinExistence type="predicted"/>
<keyword evidence="3" id="KW-1185">Reference proteome</keyword>
<dbReference type="PANTHER" id="PTHR43591:SF24">
    <property type="entry name" value="2-METHOXY-6-POLYPRENYL-1,4-BENZOQUINOL METHYLASE, MITOCHONDRIAL"/>
    <property type="match status" value="1"/>
</dbReference>
<dbReference type="GO" id="GO:0032259">
    <property type="term" value="P:methylation"/>
    <property type="evidence" value="ECO:0007669"/>
    <property type="project" value="UniProtKB-KW"/>
</dbReference>
<gene>
    <name evidence="2" type="ORF">ACFPWU_14825</name>
</gene>
<accession>A0ABW1R2V5</accession>
<evidence type="ECO:0000259" key="1">
    <source>
        <dbReference type="Pfam" id="PF13847"/>
    </source>
</evidence>
<comment type="caution">
    <text evidence="2">The sequence shown here is derived from an EMBL/GenBank/DDBJ whole genome shotgun (WGS) entry which is preliminary data.</text>
</comment>
<dbReference type="InterPro" id="IPR025714">
    <property type="entry name" value="Methyltranfer_dom"/>
</dbReference>
<dbReference type="EMBL" id="JBHSQI010000009">
    <property type="protein sequence ID" value="MFC6154938.1"/>
    <property type="molecule type" value="Genomic_DNA"/>
</dbReference>
<dbReference type="Pfam" id="PF13847">
    <property type="entry name" value="Methyltransf_31"/>
    <property type="match status" value="1"/>
</dbReference>
<organism evidence="2 3">
    <name type="scientific">Nocardioides yefusunii</name>
    <dbReference type="NCBI Taxonomy" id="2500546"/>
    <lineage>
        <taxon>Bacteria</taxon>
        <taxon>Bacillati</taxon>
        <taxon>Actinomycetota</taxon>
        <taxon>Actinomycetes</taxon>
        <taxon>Propionibacteriales</taxon>
        <taxon>Nocardioidaceae</taxon>
        <taxon>Nocardioides</taxon>
    </lineage>
</organism>
<reference evidence="3" key="1">
    <citation type="journal article" date="2019" name="Int. J. Syst. Evol. Microbiol.">
        <title>The Global Catalogue of Microorganisms (GCM) 10K type strain sequencing project: providing services to taxonomists for standard genome sequencing and annotation.</title>
        <authorList>
            <consortium name="The Broad Institute Genomics Platform"/>
            <consortium name="The Broad Institute Genome Sequencing Center for Infectious Disease"/>
            <person name="Wu L."/>
            <person name="Ma J."/>
        </authorList>
    </citation>
    <scope>NUCLEOTIDE SEQUENCE [LARGE SCALE GENOMIC DNA]</scope>
    <source>
        <strain evidence="3">DFY28</strain>
    </source>
</reference>
<dbReference type="InterPro" id="IPR029063">
    <property type="entry name" value="SAM-dependent_MTases_sf"/>
</dbReference>
<dbReference type="Gene3D" id="3.40.50.150">
    <property type="entry name" value="Vaccinia Virus protein VP39"/>
    <property type="match status" value="1"/>
</dbReference>
<evidence type="ECO:0000313" key="2">
    <source>
        <dbReference type="EMBL" id="MFC6154938.1"/>
    </source>
</evidence>
<dbReference type="SUPFAM" id="SSF53335">
    <property type="entry name" value="S-adenosyl-L-methionine-dependent methyltransferases"/>
    <property type="match status" value="1"/>
</dbReference>
<name>A0ABW1R2V5_9ACTN</name>
<dbReference type="Proteomes" id="UP001596098">
    <property type="component" value="Unassembled WGS sequence"/>
</dbReference>
<keyword evidence="2" id="KW-0808">Transferase</keyword>
<dbReference type="EC" id="2.1.1.-" evidence="2"/>
<keyword evidence="2" id="KW-0489">Methyltransferase</keyword>
<dbReference type="GO" id="GO:0008168">
    <property type="term" value="F:methyltransferase activity"/>
    <property type="evidence" value="ECO:0007669"/>
    <property type="project" value="UniProtKB-KW"/>
</dbReference>
<dbReference type="RefSeq" id="WP_128221970.1">
    <property type="nucleotide sequence ID" value="NZ_CP034929.1"/>
</dbReference>